<evidence type="ECO:0000313" key="1">
    <source>
        <dbReference type="EMBL" id="CAP56431.1"/>
    </source>
</evidence>
<dbReference type="EMBL" id="AM889285">
    <property type="protein sequence ID" value="CAP56431.1"/>
    <property type="molecule type" value="Genomic_DNA"/>
</dbReference>
<gene>
    <name evidence="1" type="ordered locus">GDI2488</name>
</gene>
<dbReference type="KEGG" id="gdi:GDI2488"/>
<sequence>MERFAALESLMTVELCRENALRFSEEMFRRAIRDVVDAALLDTTGPGVTQLTGGAGG</sequence>
<dbReference type="AlphaFoldDB" id="A9HNE1"/>
<protein>
    <submittedName>
        <fullName evidence="1">Uncharacterized protein</fullName>
    </submittedName>
</protein>
<accession>A9HNE1</accession>
<reference evidence="1 2" key="1">
    <citation type="journal article" date="2009" name="BMC Genomics">
        <title>Complete genome sequence of the sugarcane nitrogen-fixing endophyte Gluconacetobacter diazotrophicus Pal5.</title>
        <authorList>
            <person name="Bertalan M."/>
            <person name="Albano R."/>
            <person name="Padua V."/>
            <person name="Rouws L."/>
            <person name="Rojas C."/>
            <person name="Hemerly A."/>
            <person name="Teixeira K."/>
            <person name="Schwab S."/>
            <person name="Araujo J."/>
            <person name="Oliveira A."/>
            <person name="Franca L."/>
            <person name="Magalhaes V."/>
            <person name="Alqueres S."/>
            <person name="Cardoso A."/>
            <person name="Almeida W."/>
            <person name="Loureiro M.M."/>
            <person name="Nogueira E."/>
            <person name="Cidade D."/>
            <person name="Oliveira D."/>
            <person name="Simao T."/>
            <person name="Macedo J."/>
            <person name="Valadao A."/>
            <person name="Dreschsel M."/>
            <person name="Freitas F."/>
            <person name="Vidal M."/>
            <person name="Guedes H."/>
            <person name="Rodrigues E."/>
            <person name="Meneses C."/>
            <person name="Brioso P."/>
            <person name="Pozzer L."/>
            <person name="Figueiredo D."/>
            <person name="Montano H."/>
            <person name="Junior J."/>
            <person name="Filho G."/>
            <person name="Flores V."/>
            <person name="Ferreira B."/>
            <person name="Branco A."/>
            <person name="Gonzalez P."/>
            <person name="Guillobel H."/>
            <person name="Lemos M."/>
            <person name="Seibel L."/>
            <person name="Macedo J."/>
            <person name="Alves-Ferreira M."/>
            <person name="Sachetto-Martins G."/>
            <person name="Coelho A."/>
            <person name="Santos E."/>
            <person name="Amaral G."/>
            <person name="Neves A."/>
            <person name="Pacheco A.B."/>
            <person name="Carvalho D."/>
            <person name="Lery L."/>
            <person name="Bisch P."/>
            <person name="Rossle S.C."/>
            <person name="Urmenyi T."/>
            <person name="Kruger W.V."/>
            <person name="Martins O."/>
            <person name="Baldani J.I."/>
            <person name="Ferreira P.C."/>
        </authorList>
    </citation>
    <scope>NUCLEOTIDE SEQUENCE [LARGE SCALE GENOMIC DNA]</scope>
    <source>
        <strain evidence="2">ATCC 49037 / DSM 5601 / CCUG 37298 / CIP 103539 / LMG 7603 / PAl5</strain>
    </source>
</reference>
<evidence type="ECO:0000313" key="2">
    <source>
        <dbReference type="Proteomes" id="UP000001176"/>
    </source>
</evidence>
<dbReference type="Proteomes" id="UP000001176">
    <property type="component" value="Chromosome"/>
</dbReference>
<organism evidence="1 2">
    <name type="scientific">Gluconacetobacter diazotrophicus (strain ATCC 49037 / DSM 5601 / CCUG 37298 / CIP 103539 / LMG 7603 / PAl5)</name>
    <dbReference type="NCBI Taxonomy" id="272568"/>
    <lineage>
        <taxon>Bacteria</taxon>
        <taxon>Pseudomonadati</taxon>
        <taxon>Pseudomonadota</taxon>
        <taxon>Alphaproteobacteria</taxon>
        <taxon>Acetobacterales</taxon>
        <taxon>Acetobacteraceae</taxon>
        <taxon>Gluconacetobacter</taxon>
    </lineage>
</organism>
<keyword evidence="2" id="KW-1185">Reference proteome</keyword>
<proteinExistence type="predicted"/>
<name>A9HNE1_GLUDA</name>